<accession>A0A099UE59</accession>
<dbReference type="GeneID" id="78151824"/>
<dbReference type="OrthoDB" id="5326537at2"/>
<dbReference type="STRING" id="76936.BN2458_PEG1666"/>
<dbReference type="AlphaFoldDB" id="A0A099UE59"/>
<sequence length="63" mass="7058">MGTGLRNWLIPSISFVGLLYILLLLGIWAYRVDSSTPLFSGDSYSKGVTTLKDFKQELQGYVK</sequence>
<dbReference type="Proteomes" id="UP000029925">
    <property type="component" value="Unassembled WGS sequence"/>
</dbReference>
<dbReference type="EMBL" id="JRPF02000002">
    <property type="protein sequence ID" value="TLD79208.1"/>
    <property type="molecule type" value="Genomic_DNA"/>
</dbReference>
<dbReference type="PATRIC" id="fig|76936.10.peg.1627"/>
<keyword evidence="1" id="KW-0472">Membrane</keyword>
<keyword evidence="4" id="KW-1185">Reference proteome</keyword>
<evidence type="ECO:0000313" key="5">
    <source>
        <dbReference type="Proteomes" id="UP000064525"/>
    </source>
</evidence>
<organism evidence="2 5">
    <name type="scientific">Helicobacter typhlonius</name>
    <dbReference type="NCBI Taxonomy" id="76936"/>
    <lineage>
        <taxon>Bacteria</taxon>
        <taxon>Pseudomonadati</taxon>
        <taxon>Campylobacterota</taxon>
        <taxon>Epsilonproteobacteria</taxon>
        <taxon>Campylobacterales</taxon>
        <taxon>Helicobacteraceae</taxon>
        <taxon>Helicobacter</taxon>
    </lineage>
</organism>
<feature type="transmembrane region" description="Helical" evidence="1">
    <location>
        <begin position="7"/>
        <end position="30"/>
    </location>
</feature>
<evidence type="ECO:0000313" key="3">
    <source>
        <dbReference type="EMBL" id="TLD79208.1"/>
    </source>
</evidence>
<gene>
    <name evidence="2" type="ORF">BN2458_PEG1666</name>
    <name evidence="3" type="ORF">LS75_002620</name>
</gene>
<keyword evidence="1" id="KW-1133">Transmembrane helix</keyword>
<protein>
    <submittedName>
        <fullName evidence="2">Uncharacterized protein</fullName>
    </submittedName>
</protein>
<evidence type="ECO:0000256" key="1">
    <source>
        <dbReference type="SAM" id="Phobius"/>
    </source>
</evidence>
<name>A0A099UE59_9HELI</name>
<reference evidence="2" key="3">
    <citation type="submission" date="2015-11" db="EMBL/GenBank/DDBJ databases">
        <authorList>
            <person name="Zhang Y."/>
            <person name="Guo Z."/>
        </authorList>
    </citation>
    <scope>NUCLEOTIDE SEQUENCE</scope>
    <source>
        <strain evidence="2">1</strain>
    </source>
</reference>
<reference evidence="3 4" key="1">
    <citation type="journal article" date="2014" name="Genome Announc.">
        <title>Draft genome sequences of eight enterohepatic helicobacter species isolated from both laboratory and wild rodents.</title>
        <authorList>
            <person name="Sheh A."/>
            <person name="Shen Z."/>
            <person name="Fox J.G."/>
        </authorList>
    </citation>
    <scope>NUCLEOTIDE SEQUENCE [LARGE SCALE GENOMIC DNA]</scope>
    <source>
        <strain evidence="3 4">MIT 98-6810</strain>
    </source>
</reference>
<evidence type="ECO:0000313" key="4">
    <source>
        <dbReference type="Proteomes" id="UP000029925"/>
    </source>
</evidence>
<dbReference type="Proteomes" id="UP000064525">
    <property type="component" value="Chromosome I"/>
</dbReference>
<keyword evidence="1" id="KW-0812">Transmembrane</keyword>
<reference evidence="5" key="2">
    <citation type="submission" date="2015-11" db="EMBL/GenBank/DDBJ databases">
        <authorList>
            <person name="Anvar S.Y."/>
        </authorList>
    </citation>
    <scope>NUCLEOTIDE SEQUENCE [LARGE SCALE GENOMIC DNA]</scope>
</reference>
<proteinExistence type="predicted"/>
<dbReference type="EMBL" id="LN907858">
    <property type="protein sequence ID" value="CUU40549.1"/>
    <property type="molecule type" value="Genomic_DNA"/>
</dbReference>
<dbReference type="KEGG" id="hty:BN2458_PEG1666"/>
<evidence type="ECO:0000313" key="2">
    <source>
        <dbReference type="EMBL" id="CUU40549.1"/>
    </source>
</evidence>
<dbReference type="RefSeq" id="WP_034326970.1">
    <property type="nucleotide sequence ID" value="NZ_CAJTQN010000002.1"/>
</dbReference>